<keyword evidence="8" id="KW-1185">Reference proteome</keyword>
<dbReference type="Pfam" id="PF03000">
    <property type="entry name" value="NPH3"/>
    <property type="match status" value="1"/>
</dbReference>
<dbReference type="InterPro" id="IPR027356">
    <property type="entry name" value="NPH3_dom"/>
</dbReference>
<gene>
    <name evidence="7" type="ORF">LIER_08921</name>
</gene>
<evidence type="ECO:0000259" key="5">
    <source>
        <dbReference type="PROSITE" id="PS50097"/>
    </source>
</evidence>
<dbReference type="PROSITE" id="PS51649">
    <property type="entry name" value="NPH3"/>
    <property type="match status" value="1"/>
</dbReference>
<keyword evidence="2" id="KW-0833">Ubl conjugation pathway</keyword>
<organism evidence="7 8">
    <name type="scientific">Lithospermum erythrorhizon</name>
    <name type="common">Purple gromwell</name>
    <name type="synonym">Lithospermum officinale var. erythrorhizon</name>
    <dbReference type="NCBI Taxonomy" id="34254"/>
    <lineage>
        <taxon>Eukaryota</taxon>
        <taxon>Viridiplantae</taxon>
        <taxon>Streptophyta</taxon>
        <taxon>Embryophyta</taxon>
        <taxon>Tracheophyta</taxon>
        <taxon>Spermatophyta</taxon>
        <taxon>Magnoliopsida</taxon>
        <taxon>eudicotyledons</taxon>
        <taxon>Gunneridae</taxon>
        <taxon>Pentapetalae</taxon>
        <taxon>asterids</taxon>
        <taxon>lamiids</taxon>
        <taxon>Boraginales</taxon>
        <taxon>Boraginaceae</taxon>
        <taxon>Boraginoideae</taxon>
        <taxon>Lithospermeae</taxon>
        <taxon>Lithospermum</taxon>
    </lineage>
</organism>
<sequence length="542" mass="60998">MDVSCDLEVDVNGEECFMVNKVIISSYSSRIKKLFCRSKGATKTFKVIFHDFPGGAYSFELMTRFCYNGGKIDISLSNTIILYCVATFMEMNQSVSGGESLLQLTEKSTKMISYWSWSELMIALKQCQDLLPVSSSCGIINKCLNCVIARIVSSSEPSPCPSSSSPDSSGFRLSFESRSTESLKNSSPRGTWWFEDFVVFGTPLIALLVRSMVNRSIDHGIISRFLFYYQKARFVVATTDEKCHIMETVAELLYSLEQSAVPYNKLFGIMRTSLNLRLSSDCKTKLESMIGSRLDQASLDNLLIPSSVGSKSLYNVNLVLRFLKSFVGKEPNILPLSRLKTVARKIDLYLAEVAPDPFLKPANFLYLLKALPDSARDSYDGIYHAIDMYLKVHSGLSEDEKISICCGLNFEKLSSETCEQLTRNNKFPSQSVKLALLSQQSRLKSLLQDSNQPEEFLEPECSFLERETSRREASSSKQIVLYAGDLDLPSENEKLKANLQGMQCRVMELEKICRNMQIQMTKVMKARLSSHKKTKSLPKLCS</sequence>
<comment type="pathway">
    <text evidence="1">Protein modification; protein ubiquitination.</text>
</comment>
<protein>
    <recommendedName>
        <fullName evidence="9">Phototropic-responsive NPH3 family protein</fullName>
    </recommendedName>
</protein>
<evidence type="ECO:0000259" key="6">
    <source>
        <dbReference type="PROSITE" id="PS51649"/>
    </source>
</evidence>
<reference evidence="7 8" key="1">
    <citation type="submission" date="2024-01" db="EMBL/GenBank/DDBJ databases">
        <title>The complete chloroplast genome sequence of Lithospermum erythrorhizon: insights into the phylogenetic relationship among Boraginaceae species and the maternal lineages of purple gromwells.</title>
        <authorList>
            <person name="Okada T."/>
            <person name="Watanabe K."/>
        </authorList>
    </citation>
    <scope>NUCLEOTIDE SEQUENCE [LARGE SCALE GENOMIC DNA]</scope>
</reference>
<evidence type="ECO:0000313" key="8">
    <source>
        <dbReference type="Proteomes" id="UP001454036"/>
    </source>
</evidence>
<dbReference type="InterPro" id="IPR043454">
    <property type="entry name" value="NPH3/RPT2-like"/>
</dbReference>
<evidence type="ECO:0000256" key="4">
    <source>
        <dbReference type="SAM" id="Coils"/>
    </source>
</evidence>
<name>A0AAV3PF28_LITER</name>
<dbReference type="PANTHER" id="PTHR32370">
    <property type="entry name" value="OS12G0117600 PROTEIN"/>
    <property type="match status" value="1"/>
</dbReference>
<dbReference type="InterPro" id="IPR000210">
    <property type="entry name" value="BTB/POZ_dom"/>
</dbReference>
<keyword evidence="4" id="KW-0175">Coiled coil</keyword>
<dbReference type="SUPFAM" id="SSF54695">
    <property type="entry name" value="POZ domain"/>
    <property type="match status" value="1"/>
</dbReference>
<evidence type="ECO:0000256" key="1">
    <source>
        <dbReference type="ARBA" id="ARBA00004906"/>
    </source>
</evidence>
<evidence type="ECO:0000313" key="7">
    <source>
        <dbReference type="EMBL" id="GAA0149843.1"/>
    </source>
</evidence>
<feature type="coiled-coil region" evidence="4">
    <location>
        <begin position="492"/>
        <end position="519"/>
    </location>
</feature>
<feature type="domain" description="BTB" evidence="5">
    <location>
        <begin position="5"/>
        <end position="69"/>
    </location>
</feature>
<evidence type="ECO:0008006" key="9">
    <source>
        <dbReference type="Google" id="ProtNLM"/>
    </source>
</evidence>
<accession>A0AAV3PF28</accession>
<dbReference type="AlphaFoldDB" id="A0AAV3PF28"/>
<evidence type="ECO:0000256" key="3">
    <source>
        <dbReference type="PROSITE-ProRule" id="PRU00982"/>
    </source>
</evidence>
<proteinExistence type="inferred from homology"/>
<evidence type="ECO:0000256" key="2">
    <source>
        <dbReference type="ARBA" id="ARBA00022786"/>
    </source>
</evidence>
<dbReference type="PROSITE" id="PS50097">
    <property type="entry name" value="BTB"/>
    <property type="match status" value="1"/>
</dbReference>
<dbReference type="InterPro" id="IPR011333">
    <property type="entry name" value="SKP1/BTB/POZ_sf"/>
</dbReference>
<comment type="similarity">
    <text evidence="3">Belongs to the NPH3 family.</text>
</comment>
<dbReference type="EMBL" id="BAABME010001480">
    <property type="protein sequence ID" value="GAA0149843.1"/>
    <property type="molecule type" value="Genomic_DNA"/>
</dbReference>
<dbReference type="Gene3D" id="3.30.710.10">
    <property type="entry name" value="Potassium Channel Kv1.1, Chain A"/>
    <property type="match status" value="1"/>
</dbReference>
<comment type="caution">
    <text evidence="7">The sequence shown here is derived from an EMBL/GenBank/DDBJ whole genome shotgun (WGS) entry which is preliminary data.</text>
</comment>
<dbReference type="Proteomes" id="UP001454036">
    <property type="component" value="Unassembled WGS sequence"/>
</dbReference>
<feature type="domain" description="NPH3" evidence="6">
    <location>
        <begin position="191"/>
        <end position="442"/>
    </location>
</feature>